<reference evidence="1 2" key="1">
    <citation type="submission" date="2021-01" db="EMBL/GenBank/DDBJ databases">
        <title>Genomic Encyclopedia of Type Strains, Phase IV (KMG-IV): sequencing the most valuable type-strain genomes for metagenomic binning, comparative biology and taxonomic classification.</title>
        <authorList>
            <person name="Goeker M."/>
        </authorList>
    </citation>
    <scope>NUCLEOTIDE SEQUENCE [LARGE SCALE GENOMIC DNA]</scope>
    <source>
        <strain evidence="1 2">DSM 25879</strain>
    </source>
</reference>
<protein>
    <submittedName>
        <fullName evidence="1">Uncharacterized protein</fullName>
    </submittedName>
</protein>
<dbReference type="Proteomes" id="UP000737402">
    <property type="component" value="Unassembled WGS sequence"/>
</dbReference>
<evidence type="ECO:0000313" key="2">
    <source>
        <dbReference type="Proteomes" id="UP000737402"/>
    </source>
</evidence>
<sequence length="56" mass="6595">MDISAKPAQLLLLQEHFEKHVLFLYWKPIGSLPPRLGYTQTLLKRQKKQDGNNSRF</sequence>
<keyword evidence="2" id="KW-1185">Reference proteome</keyword>
<name>A0ABS2NZ88_9BACI</name>
<accession>A0ABS2NZ88</accession>
<gene>
    <name evidence="1" type="ORF">JOC95_001809</name>
</gene>
<dbReference type="EMBL" id="JAFBED010000003">
    <property type="protein sequence ID" value="MBM7619957.1"/>
    <property type="molecule type" value="Genomic_DNA"/>
</dbReference>
<proteinExistence type="predicted"/>
<evidence type="ECO:0000313" key="1">
    <source>
        <dbReference type="EMBL" id="MBM7619957.1"/>
    </source>
</evidence>
<organism evidence="1 2">
    <name type="scientific">Sutcliffiella tianshenii</name>
    <dbReference type="NCBI Taxonomy" id="1463404"/>
    <lineage>
        <taxon>Bacteria</taxon>
        <taxon>Bacillati</taxon>
        <taxon>Bacillota</taxon>
        <taxon>Bacilli</taxon>
        <taxon>Bacillales</taxon>
        <taxon>Bacillaceae</taxon>
        <taxon>Sutcliffiella</taxon>
    </lineage>
</organism>
<comment type="caution">
    <text evidence="1">The sequence shown here is derived from an EMBL/GenBank/DDBJ whole genome shotgun (WGS) entry which is preliminary data.</text>
</comment>